<proteinExistence type="predicted"/>
<dbReference type="InterPro" id="IPR035979">
    <property type="entry name" value="RBD_domain_sf"/>
</dbReference>
<comment type="caution">
    <text evidence="5">The sequence shown here is derived from an EMBL/GenBank/DDBJ whole genome shotgun (WGS) entry which is preliminary data.</text>
</comment>
<evidence type="ECO:0000313" key="5">
    <source>
        <dbReference type="EMBL" id="KAH8033878.1"/>
    </source>
</evidence>
<dbReference type="AlphaFoldDB" id="A0A9J6EHL7"/>
<gene>
    <name evidence="5" type="ORF">HPB51_016650</name>
</gene>
<dbReference type="VEuPathDB" id="VectorBase:LOC119181842"/>
<dbReference type="EMBL" id="JABSTU010000004">
    <property type="protein sequence ID" value="KAH8033878.1"/>
    <property type="molecule type" value="Genomic_DNA"/>
</dbReference>
<feature type="compositionally biased region" description="Basic and acidic residues" evidence="3">
    <location>
        <begin position="12"/>
        <end position="23"/>
    </location>
</feature>
<dbReference type="PROSITE" id="PS50102">
    <property type="entry name" value="RRM"/>
    <property type="match status" value="1"/>
</dbReference>
<dbReference type="InterPro" id="IPR000504">
    <property type="entry name" value="RRM_dom"/>
</dbReference>
<evidence type="ECO:0000313" key="6">
    <source>
        <dbReference type="Proteomes" id="UP000821866"/>
    </source>
</evidence>
<evidence type="ECO:0000256" key="1">
    <source>
        <dbReference type="ARBA" id="ARBA00022884"/>
    </source>
</evidence>
<reference evidence="5" key="1">
    <citation type="journal article" date="2020" name="Cell">
        <title>Large-Scale Comparative Analyses of Tick Genomes Elucidate Their Genetic Diversity and Vector Capacities.</title>
        <authorList>
            <consortium name="Tick Genome and Microbiome Consortium (TIGMIC)"/>
            <person name="Jia N."/>
            <person name="Wang J."/>
            <person name="Shi W."/>
            <person name="Du L."/>
            <person name="Sun Y."/>
            <person name="Zhan W."/>
            <person name="Jiang J.F."/>
            <person name="Wang Q."/>
            <person name="Zhang B."/>
            <person name="Ji P."/>
            <person name="Bell-Sakyi L."/>
            <person name="Cui X.M."/>
            <person name="Yuan T.T."/>
            <person name="Jiang B.G."/>
            <person name="Yang W.F."/>
            <person name="Lam T.T."/>
            <person name="Chang Q.C."/>
            <person name="Ding S.J."/>
            <person name="Wang X.J."/>
            <person name="Zhu J.G."/>
            <person name="Ruan X.D."/>
            <person name="Zhao L."/>
            <person name="Wei J.T."/>
            <person name="Ye R.Z."/>
            <person name="Que T.C."/>
            <person name="Du C.H."/>
            <person name="Zhou Y.H."/>
            <person name="Cheng J.X."/>
            <person name="Dai P.F."/>
            <person name="Guo W.B."/>
            <person name="Han X.H."/>
            <person name="Huang E.J."/>
            <person name="Li L.F."/>
            <person name="Wei W."/>
            <person name="Gao Y.C."/>
            <person name="Liu J.Z."/>
            <person name="Shao H.Z."/>
            <person name="Wang X."/>
            <person name="Wang C.C."/>
            <person name="Yang T.C."/>
            <person name="Huo Q.B."/>
            <person name="Li W."/>
            <person name="Chen H.Y."/>
            <person name="Chen S.E."/>
            <person name="Zhou L.G."/>
            <person name="Ni X.B."/>
            <person name="Tian J.H."/>
            <person name="Sheng Y."/>
            <person name="Liu T."/>
            <person name="Pan Y.S."/>
            <person name="Xia L.Y."/>
            <person name="Li J."/>
            <person name="Zhao F."/>
            <person name="Cao W.C."/>
        </authorList>
    </citation>
    <scope>NUCLEOTIDE SEQUENCE</scope>
    <source>
        <strain evidence="5">Rmic-2018</strain>
    </source>
</reference>
<keyword evidence="6" id="KW-1185">Reference proteome</keyword>
<dbReference type="SUPFAM" id="SSF54928">
    <property type="entry name" value="RNA-binding domain, RBD"/>
    <property type="match status" value="1"/>
</dbReference>
<feature type="region of interest" description="Disordered" evidence="3">
    <location>
        <begin position="1"/>
        <end position="37"/>
    </location>
</feature>
<dbReference type="PANTHER" id="PTHR48034">
    <property type="entry name" value="TRANSFORMER-2 SEX-DETERMINING PROTEIN-RELATED"/>
    <property type="match status" value="1"/>
</dbReference>
<dbReference type="InterPro" id="IPR012677">
    <property type="entry name" value="Nucleotide-bd_a/b_plait_sf"/>
</dbReference>
<reference evidence="5" key="2">
    <citation type="submission" date="2021-09" db="EMBL/GenBank/DDBJ databases">
        <authorList>
            <person name="Jia N."/>
            <person name="Wang J."/>
            <person name="Shi W."/>
            <person name="Du L."/>
            <person name="Sun Y."/>
            <person name="Zhan W."/>
            <person name="Jiang J."/>
            <person name="Wang Q."/>
            <person name="Zhang B."/>
            <person name="Ji P."/>
            <person name="Sakyi L.B."/>
            <person name="Cui X."/>
            <person name="Yuan T."/>
            <person name="Jiang B."/>
            <person name="Yang W."/>
            <person name="Lam T.T.-Y."/>
            <person name="Chang Q."/>
            <person name="Ding S."/>
            <person name="Wang X."/>
            <person name="Zhu J."/>
            <person name="Ruan X."/>
            <person name="Zhao L."/>
            <person name="Wei J."/>
            <person name="Que T."/>
            <person name="Du C."/>
            <person name="Cheng J."/>
            <person name="Dai P."/>
            <person name="Han X."/>
            <person name="Huang E."/>
            <person name="Gao Y."/>
            <person name="Liu J."/>
            <person name="Shao H."/>
            <person name="Ye R."/>
            <person name="Li L."/>
            <person name="Wei W."/>
            <person name="Wang X."/>
            <person name="Wang C."/>
            <person name="Huo Q."/>
            <person name="Li W."/>
            <person name="Guo W."/>
            <person name="Chen H."/>
            <person name="Chen S."/>
            <person name="Zhou L."/>
            <person name="Zhou L."/>
            <person name="Ni X."/>
            <person name="Tian J."/>
            <person name="Zhou Y."/>
            <person name="Sheng Y."/>
            <person name="Liu T."/>
            <person name="Pan Y."/>
            <person name="Xia L."/>
            <person name="Li J."/>
            <person name="Zhao F."/>
            <person name="Cao W."/>
        </authorList>
    </citation>
    <scope>NUCLEOTIDE SEQUENCE</scope>
    <source>
        <strain evidence="5">Rmic-2018</strain>
        <tissue evidence="5">Larvae</tissue>
    </source>
</reference>
<sequence>MSVDSSSSSSGAEEHRGVGEKHSKALSVVTPNISTTPGGSSLLGRTFVAGLDGTMTHDDLEREFGKYGQHKEVRMAPKSPGFAFVEFENMSYVDEAMREMNGAIVNGVLLRVERARQKSRWACGVAVNGGAVGPFLPRSRRDGCDAAVTGSYQQAGLERRMIRRAPELMVAFSPQETMPLIPRSVPQDTATTTRRRQ</sequence>
<evidence type="ECO:0000259" key="4">
    <source>
        <dbReference type="PROSITE" id="PS50102"/>
    </source>
</evidence>
<organism evidence="5 6">
    <name type="scientific">Rhipicephalus microplus</name>
    <name type="common">Cattle tick</name>
    <name type="synonym">Boophilus microplus</name>
    <dbReference type="NCBI Taxonomy" id="6941"/>
    <lineage>
        <taxon>Eukaryota</taxon>
        <taxon>Metazoa</taxon>
        <taxon>Ecdysozoa</taxon>
        <taxon>Arthropoda</taxon>
        <taxon>Chelicerata</taxon>
        <taxon>Arachnida</taxon>
        <taxon>Acari</taxon>
        <taxon>Parasitiformes</taxon>
        <taxon>Ixodida</taxon>
        <taxon>Ixodoidea</taxon>
        <taxon>Ixodidae</taxon>
        <taxon>Rhipicephalinae</taxon>
        <taxon>Rhipicephalus</taxon>
        <taxon>Boophilus</taxon>
    </lineage>
</organism>
<dbReference type="SMART" id="SM00360">
    <property type="entry name" value="RRM"/>
    <property type="match status" value="1"/>
</dbReference>
<dbReference type="CDD" id="cd00590">
    <property type="entry name" value="RRM_SF"/>
    <property type="match status" value="1"/>
</dbReference>
<evidence type="ECO:0000256" key="3">
    <source>
        <dbReference type="SAM" id="MobiDB-lite"/>
    </source>
</evidence>
<protein>
    <recommendedName>
        <fullName evidence="4">RRM domain-containing protein</fullName>
    </recommendedName>
</protein>
<name>A0A9J6EHL7_RHIMP</name>
<dbReference type="GO" id="GO:0003723">
    <property type="term" value="F:RNA binding"/>
    <property type="evidence" value="ECO:0007669"/>
    <property type="project" value="UniProtKB-UniRule"/>
</dbReference>
<accession>A0A9J6EHL7</accession>
<dbReference type="Proteomes" id="UP000821866">
    <property type="component" value="Chromosome 2"/>
</dbReference>
<dbReference type="InterPro" id="IPR050441">
    <property type="entry name" value="RBM"/>
</dbReference>
<feature type="compositionally biased region" description="Low complexity" evidence="3">
    <location>
        <begin position="1"/>
        <end position="10"/>
    </location>
</feature>
<dbReference type="Pfam" id="PF00076">
    <property type="entry name" value="RRM_1"/>
    <property type="match status" value="1"/>
</dbReference>
<feature type="domain" description="RRM" evidence="4">
    <location>
        <begin position="44"/>
        <end position="117"/>
    </location>
</feature>
<dbReference type="Gene3D" id="3.30.70.330">
    <property type="match status" value="1"/>
</dbReference>
<evidence type="ECO:0000256" key="2">
    <source>
        <dbReference type="PROSITE-ProRule" id="PRU00176"/>
    </source>
</evidence>
<keyword evidence="1 2" id="KW-0694">RNA-binding</keyword>